<dbReference type="Pfam" id="PF25601">
    <property type="entry name" value="AAA_lid_14"/>
    <property type="match status" value="1"/>
</dbReference>
<evidence type="ECO:0000256" key="9">
    <source>
        <dbReference type="ARBA" id="ARBA00023015"/>
    </source>
</evidence>
<evidence type="ECO:0000313" key="21">
    <source>
        <dbReference type="Proteomes" id="UP000251186"/>
    </source>
</evidence>
<dbReference type="SMART" id="SM00382">
    <property type="entry name" value="AAA"/>
    <property type="match status" value="1"/>
</dbReference>
<evidence type="ECO:0000256" key="11">
    <source>
        <dbReference type="ARBA" id="ARBA00023159"/>
    </source>
</evidence>
<dbReference type="InterPro" id="IPR011006">
    <property type="entry name" value="CheY-like_superfamily"/>
</dbReference>
<keyword evidence="5 17" id="KW-0597">Phosphoprotein</keyword>
<evidence type="ECO:0000256" key="16">
    <source>
        <dbReference type="ARBA" id="ARBA00043886"/>
    </source>
</evidence>
<evidence type="ECO:0000256" key="6">
    <source>
        <dbReference type="ARBA" id="ARBA00022741"/>
    </source>
</evidence>
<dbReference type="InterPro" id="IPR025944">
    <property type="entry name" value="Sigma_54_int_dom_CS"/>
</dbReference>
<keyword evidence="6" id="KW-0547">Nucleotide-binding</keyword>
<comment type="function">
    <text evidence="16">Member of the two-component regulatory system NtrB/NtrC, which controls expression of the nitrogen-regulated (ntr) genes in response to nitrogen limitation. Phosphorylated NtrC binds directly to DNA and stimulates the formation of open promoter-sigma54-RNA polymerase complexes.</text>
</comment>
<keyword evidence="3" id="KW-0963">Cytoplasm</keyword>
<dbReference type="CDD" id="cd00009">
    <property type="entry name" value="AAA"/>
    <property type="match status" value="1"/>
</dbReference>
<dbReference type="SMART" id="SM00448">
    <property type="entry name" value="REC"/>
    <property type="match status" value="1"/>
</dbReference>
<organism evidence="20 21">
    <name type="scientific">Brevundimonas vesicularis</name>
    <name type="common">Pseudomonas vesicularis</name>
    <dbReference type="NCBI Taxonomy" id="41276"/>
    <lineage>
        <taxon>Bacteria</taxon>
        <taxon>Pseudomonadati</taxon>
        <taxon>Pseudomonadota</taxon>
        <taxon>Alphaproteobacteria</taxon>
        <taxon>Caulobacterales</taxon>
        <taxon>Caulobacteraceae</taxon>
        <taxon>Brevundimonas</taxon>
    </lineage>
</organism>
<dbReference type="PROSITE" id="PS00676">
    <property type="entry name" value="SIGMA54_INTERACT_2"/>
    <property type="match status" value="1"/>
</dbReference>
<dbReference type="PROSITE" id="PS00688">
    <property type="entry name" value="SIGMA54_INTERACT_3"/>
    <property type="match status" value="1"/>
</dbReference>
<dbReference type="FunFam" id="3.40.50.300:FF:000006">
    <property type="entry name" value="DNA-binding transcriptional regulator NtrC"/>
    <property type="match status" value="1"/>
</dbReference>
<protein>
    <recommendedName>
        <fullName evidence="2">DNA-binding transcriptional regulator NtrC</fullName>
    </recommendedName>
    <alternativeName>
        <fullName evidence="14">Nitrogen regulation protein NR(I)</fullName>
    </alternativeName>
    <alternativeName>
        <fullName evidence="15">Nitrogen regulator I</fullName>
    </alternativeName>
</protein>
<dbReference type="PANTHER" id="PTHR32071:SF95">
    <property type="entry name" value="DNA-BINDING TRANSCRIPTIONAL REGULATOR NTRC"/>
    <property type="match status" value="1"/>
</dbReference>
<evidence type="ECO:0000313" key="20">
    <source>
        <dbReference type="EMBL" id="SPU52125.1"/>
    </source>
</evidence>
<evidence type="ECO:0000256" key="17">
    <source>
        <dbReference type="PROSITE-ProRule" id="PRU00169"/>
    </source>
</evidence>
<dbReference type="EMBL" id="UAQP01000005">
    <property type="protein sequence ID" value="SPU52125.1"/>
    <property type="molecule type" value="Genomic_DNA"/>
</dbReference>
<dbReference type="InterPro" id="IPR025943">
    <property type="entry name" value="Sigma_54_int_dom_ATP-bd_2"/>
</dbReference>
<evidence type="ECO:0000256" key="3">
    <source>
        <dbReference type="ARBA" id="ARBA00022490"/>
    </source>
</evidence>
<evidence type="ECO:0000256" key="8">
    <source>
        <dbReference type="ARBA" id="ARBA00023012"/>
    </source>
</evidence>
<gene>
    <name evidence="20" type="primary">zraR</name>
    <name evidence="20" type="ORF">NCTC11166_00444</name>
</gene>
<dbReference type="InterPro" id="IPR002078">
    <property type="entry name" value="Sigma_54_int"/>
</dbReference>
<proteinExistence type="predicted"/>
<evidence type="ECO:0000256" key="15">
    <source>
        <dbReference type="ARBA" id="ARBA00031910"/>
    </source>
</evidence>
<keyword evidence="7" id="KW-0067">ATP-binding</keyword>
<keyword evidence="11" id="KW-0010">Activator</keyword>
<dbReference type="Gene3D" id="3.40.50.2300">
    <property type="match status" value="1"/>
</dbReference>
<keyword evidence="12" id="KW-0804">Transcription</keyword>
<dbReference type="InterPro" id="IPR001789">
    <property type="entry name" value="Sig_transdc_resp-reg_receiver"/>
</dbReference>
<evidence type="ECO:0000256" key="10">
    <source>
        <dbReference type="ARBA" id="ARBA00023125"/>
    </source>
</evidence>
<evidence type="ECO:0000256" key="4">
    <source>
        <dbReference type="ARBA" id="ARBA00022491"/>
    </source>
</evidence>
<dbReference type="Gene3D" id="1.10.10.60">
    <property type="entry name" value="Homeodomain-like"/>
    <property type="match status" value="1"/>
</dbReference>
<dbReference type="GO" id="GO:0000160">
    <property type="term" value="P:phosphorelay signal transduction system"/>
    <property type="evidence" value="ECO:0007669"/>
    <property type="project" value="UniProtKB-KW"/>
</dbReference>
<dbReference type="Pfam" id="PF00158">
    <property type="entry name" value="Sigma54_activat"/>
    <property type="match status" value="1"/>
</dbReference>
<evidence type="ECO:0000256" key="2">
    <source>
        <dbReference type="ARBA" id="ARBA00019059"/>
    </source>
</evidence>
<dbReference type="InterPro" id="IPR058031">
    <property type="entry name" value="AAA_lid_NorR"/>
</dbReference>
<sequence length="483" mass="52006">MAKTILVVDDDPTQRRLIQAVLERDGNAVVHAASGGEAIDRMTRGGGADLILLDMVMPEMSGLECLAELRSAGINEPVIVLTANGGIDMVVKAMQAGAQDFFVKPVGPERLLVGVRNAMQMKRLTAEVGRLTKRVQGRTSFDDIVGDSAPMRMVKALGARAAKSSIPVLITGESGVGKEVIARALHGASDRAGKPFVAVNCGALPANLIESILFGHEKGAFTGAVDKTLGKFREADGGTLFLDEIGELPLDMQVKLLRALQEGEIDPVGGKRPVKIDVRIVSATNRDPAQQVKDGAFREDLFYRLNVFPIEAPSLRDRREDIAPLVDHFIARFNAEEGKRIAGCAPETLALLQGFDWPGNVRQLENAVFRAIVLADAPFLQPHDFPAISGVAAPMPDAQPLQAATAAGAQTDAAVQADQPIRILDERGHLRTLEDIERDLIQHAIEVYAGHMSEIARRLGIGRSTLYRKVREQGLEGQLKEAG</sequence>
<keyword evidence="9" id="KW-0805">Transcription regulation</keyword>
<dbReference type="SUPFAM" id="SSF52540">
    <property type="entry name" value="P-loop containing nucleoside triphosphate hydrolases"/>
    <property type="match status" value="1"/>
</dbReference>
<dbReference type="InterPro" id="IPR003593">
    <property type="entry name" value="AAA+_ATPase"/>
</dbReference>
<dbReference type="GO" id="GO:0006355">
    <property type="term" value="P:regulation of DNA-templated transcription"/>
    <property type="evidence" value="ECO:0007669"/>
    <property type="project" value="InterPro"/>
</dbReference>
<dbReference type="GO" id="GO:0005524">
    <property type="term" value="F:ATP binding"/>
    <property type="evidence" value="ECO:0007669"/>
    <property type="project" value="UniProtKB-KW"/>
</dbReference>
<keyword evidence="8" id="KW-0902">Two-component regulatory system</keyword>
<dbReference type="Pfam" id="PF02954">
    <property type="entry name" value="HTH_8"/>
    <property type="match status" value="1"/>
</dbReference>
<dbReference type="PROSITE" id="PS50110">
    <property type="entry name" value="RESPONSE_REGULATORY"/>
    <property type="match status" value="1"/>
</dbReference>
<dbReference type="Gene3D" id="3.40.50.300">
    <property type="entry name" value="P-loop containing nucleotide triphosphate hydrolases"/>
    <property type="match status" value="1"/>
</dbReference>
<evidence type="ECO:0000256" key="5">
    <source>
        <dbReference type="ARBA" id="ARBA00022553"/>
    </source>
</evidence>
<dbReference type="Gene3D" id="1.10.8.60">
    <property type="match status" value="1"/>
</dbReference>
<dbReference type="AlphaFoldDB" id="A0A2X1CUK6"/>
<evidence type="ECO:0000256" key="14">
    <source>
        <dbReference type="ARBA" id="ARBA00029881"/>
    </source>
</evidence>
<dbReference type="Pfam" id="PF00072">
    <property type="entry name" value="Response_reg"/>
    <property type="match status" value="1"/>
</dbReference>
<name>A0A2X1CUK6_BREVE</name>
<dbReference type="SUPFAM" id="SSF46689">
    <property type="entry name" value="Homeodomain-like"/>
    <property type="match status" value="1"/>
</dbReference>
<accession>A0A2X1CUK6</accession>
<dbReference type="Proteomes" id="UP000251186">
    <property type="component" value="Unassembled WGS sequence"/>
</dbReference>
<evidence type="ECO:0000256" key="12">
    <source>
        <dbReference type="ARBA" id="ARBA00023163"/>
    </source>
</evidence>
<evidence type="ECO:0000256" key="7">
    <source>
        <dbReference type="ARBA" id="ARBA00022840"/>
    </source>
</evidence>
<evidence type="ECO:0000256" key="1">
    <source>
        <dbReference type="ARBA" id="ARBA00004496"/>
    </source>
</evidence>
<evidence type="ECO:0000259" key="19">
    <source>
        <dbReference type="PROSITE" id="PS50110"/>
    </source>
</evidence>
<reference evidence="20 21" key="1">
    <citation type="submission" date="2018-06" db="EMBL/GenBank/DDBJ databases">
        <authorList>
            <consortium name="Pathogen Informatics"/>
            <person name="Doyle S."/>
        </authorList>
    </citation>
    <scope>NUCLEOTIDE SEQUENCE [LARGE SCALE GENOMIC DNA]</scope>
    <source>
        <strain evidence="20 21">NCTC11166</strain>
    </source>
</reference>
<dbReference type="InterPro" id="IPR009057">
    <property type="entry name" value="Homeodomain-like_sf"/>
</dbReference>
<dbReference type="InterPro" id="IPR025662">
    <property type="entry name" value="Sigma_54_int_dom_ATP-bd_1"/>
</dbReference>
<dbReference type="InterPro" id="IPR027417">
    <property type="entry name" value="P-loop_NTPase"/>
</dbReference>
<keyword evidence="4" id="KW-0678">Repressor</keyword>
<dbReference type="SUPFAM" id="SSF52172">
    <property type="entry name" value="CheY-like"/>
    <property type="match status" value="1"/>
</dbReference>
<dbReference type="GO" id="GO:0043565">
    <property type="term" value="F:sequence-specific DNA binding"/>
    <property type="evidence" value="ECO:0007669"/>
    <property type="project" value="InterPro"/>
</dbReference>
<dbReference type="GO" id="GO:0005737">
    <property type="term" value="C:cytoplasm"/>
    <property type="evidence" value="ECO:0007669"/>
    <property type="project" value="UniProtKB-SubCell"/>
</dbReference>
<dbReference type="PROSITE" id="PS00675">
    <property type="entry name" value="SIGMA54_INTERACT_1"/>
    <property type="match status" value="1"/>
</dbReference>
<comment type="subcellular location">
    <subcellularLocation>
        <location evidence="1">Cytoplasm</location>
    </subcellularLocation>
</comment>
<feature type="domain" description="Sigma-54 factor interaction" evidence="18">
    <location>
        <begin position="144"/>
        <end position="373"/>
    </location>
</feature>
<dbReference type="RefSeq" id="WP_112861580.1">
    <property type="nucleotide sequence ID" value="NZ_UAQP01000005.1"/>
</dbReference>
<keyword evidence="10" id="KW-0238">DNA-binding</keyword>
<dbReference type="PANTHER" id="PTHR32071">
    <property type="entry name" value="TRANSCRIPTIONAL REGULATORY PROTEIN"/>
    <property type="match status" value="1"/>
</dbReference>
<dbReference type="PROSITE" id="PS50045">
    <property type="entry name" value="SIGMA54_INTERACT_4"/>
    <property type="match status" value="1"/>
</dbReference>
<feature type="modified residue" description="4-aspartylphosphate" evidence="17">
    <location>
        <position position="54"/>
    </location>
</feature>
<feature type="domain" description="Response regulatory" evidence="19">
    <location>
        <begin position="4"/>
        <end position="119"/>
    </location>
</feature>
<dbReference type="InterPro" id="IPR002197">
    <property type="entry name" value="HTH_Fis"/>
</dbReference>
<dbReference type="PRINTS" id="PR01590">
    <property type="entry name" value="HTHFIS"/>
</dbReference>
<evidence type="ECO:0000256" key="13">
    <source>
        <dbReference type="ARBA" id="ARBA00023231"/>
    </source>
</evidence>
<evidence type="ECO:0000259" key="18">
    <source>
        <dbReference type="PROSITE" id="PS50045"/>
    </source>
</evidence>
<keyword evidence="13" id="KW-0535">Nitrogen fixation</keyword>